<dbReference type="Proteomes" id="UP000004968">
    <property type="component" value="Unassembled WGS sequence"/>
</dbReference>
<keyword evidence="1" id="KW-0732">Signal</keyword>
<evidence type="ECO:0000313" key="3">
    <source>
        <dbReference type="EMBL" id="EFC97307.1"/>
    </source>
</evidence>
<feature type="chain" id="PRO_5003040443" description="Peptidase S11 D-alanyl-D-alanine carboxypeptidase A N-terminal domain-containing protein" evidence="1">
    <location>
        <begin position="28"/>
        <end position="119"/>
    </location>
</feature>
<dbReference type="Gene3D" id="3.40.710.10">
    <property type="entry name" value="DD-peptidase/beta-lactamase superfamily"/>
    <property type="match status" value="1"/>
</dbReference>
<evidence type="ECO:0000259" key="2">
    <source>
        <dbReference type="Pfam" id="PF00768"/>
    </source>
</evidence>
<feature type="domain" description="Peptidase S11 D-alanyl-D-alanine carboxypeptidase A N-terminal" evidence="2">
    <location>
        <begin position="39"/>
        <end position="102"/>
    </location>
</feature>
<protein>
    <recommendedName>
        <fullName evidence="2">Peptidase S11 D-alanyl-D-alanine carboxypeptidase A N-terminal domain-containing protein</fullName>
    </recommendedName>
</protein>
<feature type="signal peptide" evidence="1">
    <location>
        <begin position="1"/>
        <end position="27"/>
    </location>
</feature>
<gene>
    <name evidence="3" type="ORF">CLOSTHATH_04504</name>
</gene>
<name>D3ALK8_9FIRM</name>
<dbReference type="InterPro" id="IPR001967">
    <property type="entry name" value="Peptidase_S11_N"/>
</dbReference>
<evidence type="ECO:0000313" key="4">
    <source>
        <dbReference type="Proteomes" id="UP000004968"/>
    </source>
</evidence>
<dbReference type="SUPFAM" id="SSF56601">
    <property type="entry name" value="beta-lactamase/transpeptidase-like"/>
    <property type="match status" value="1"/>
</dbReference>
<comment type="caution">
    <text evidence="3">The sequence shown here is derived from an EMBL/GenBank/DDBJ whole genome shotgun (WGS) entry which is preliminary data.</text>
</comment>
<reference evidence="3 4" key="1">
    <citation type="submission" date="2010-01" db="EMBL/GenBank/DDBJ databases">
        <authorList>
            <person name="Weinstock G."/>
            <person name="Sodergren E."/>
            <person name="Clifton S."/>
            <person name="Fulton L."/>
            <person name="Fulton B."/>
            <person name="Courtney L."/>
            <person name="Fronick C."/>
            <person name="Harrison M."/>
            <person name="Strong C."/>
            <person name="Farmer C."/>
            <person name="Delahaunty K."/>
            <person name="Markovic C."/>
            <person name="Hall O."/>
            <person name="Minx P."/>
            <person name="Tomlinson C."/>
            <person name="Mitreva M."/>
            <person name="Nelson J."/>
            <person name="Hou S."/>
            <person name="Wollam A."/>
            <person name="Pepin K.H."/>
            <person name="Johnson M."/>
            <person name="Bhonagiri V."/>
            <person name="Nash W.E."/>
            <person name="Warren W."/>
            <person name="Chinwalla A."/>
            <person name="Mardis E.R."/>
            <person name="Wilson R.K."/>
        </authorList>
    </citation>
    <scope>NUCLEOTIDE SEQUENCE [LARGE SCALE GENOMIC DNA]</scope>
    <source>
        <strain evidence="3 4">DSM 13479</strain>
    </source>
</reference>
<sequence length="119" mass="12990">MRMKQVILFFLCLLLCTGICGRTAAQAETDGQEQQNQKDELGLYAQSAVLMDAKTGRILYGKNEGVARPMASTTKIMTCIIALEYGNLSDTVTASQNAAAQPKVHLGVYKGQTFRLEDL</sequence>
<dbReference type="AlphaFoldDB" id="D3ALK8"/>
<proteinExistence type="predicted"/>
<evidence type="ECO:0000256" key="1">
    <source>
        <dbReference type="SAM" id="SignalP"/>
    </source>
</evidence>
<dbReference type="GO" id="GO:0009002">
    <property type="term" value="F:serine-type D-Ala-D-Ala carboxypeptidase activity"/>
    <property type="evidence" value="ECO:0007669"/>
    <property type="project" value="InterPro"/>
</dbReference>
<dbReference type="EMBL" id="ACIO01000408">
    <property type="protein sequence ID" value="EFC97307.1"/>
    <property type="molecule type" value="Genomic_DNA"/>
</dbReference>
<organism evidence="3 4">
    <name type="scientific">Hungatella hathewayi DSM 13479</name>
    <dbReference type="NCBI Taxonomy" id="566550"/>
    <lineage>
        <taxon>Bacteria</taxon>
        <taxon>Bacillati</taxon>
        <taxon>Bacillota</taxon>
        <taxon>Clostridia</taxon>
        <taxon>Lachnospirales</taxon>
        <taxon>Lachnospiraceae</taxon>
        <taxon>Hungatella</taxon>
    </lineage>
</organism>
<dbReference type="Pfam" id="PF00768">
    <property type="entry name" value="Peptidase_S11"/>
    <property type="match status" value="1"/>
</dbReference>
<feature type="non-terminal residue" evidence="3">
    <location>
        <position position="119"/>
    </location>
</feature>
<dbReference type="HOGENOM" id="CLU_2066363_0_0_9"/>
<dbReference type="InterPro" id="IPR012338">
    <property type="entry name" value="Beta-lactam/transpept-like"/>
</dbReference>
<accession>D3ALK8</accession>
<dbReference type="GO" id="GO:0006508">
    <property type="term" value="P:proteolysis"/>
    <property type="evidence" value="ECO:0007669"/>
    <property type="project" value="InterPro"/>
</dbReference>